<organism evidence="1 2">
    <name type="scientific">Naganishia cerealis</name>
    <dbReference type="NCBI Taxonomy" id="610337"/>
    <lineage>
        <taxon>Eukaryota</taxon>
        <taxon>Fungi</taxon>
        <taxon>Dikarya</taxon>
        <taxon>Basidiomycota</taxon>
        <taxon>Agaricomycotina</taxon>
        <taxon>Tremellomycetes</taxon>
        <taxon>Filobasidiales</taxon>
        <taxon>Filobasidiaceae</taxon>
        <taxon>Naganishia</taxon>
    </lineage>
</organism>
<protein>
    <submittedName>
        <fullName evidence="1">Uncharacterized protein</fullName>
    </submittedName>
</protein>
<reference evidence="1" key="1">
    <citation type="submission" date="2023-04" db="EMBL/GenBank/DDBJ databases">
        <title>Draft Genome sequencing of Naganishia species isolated from polar environments using Oxford Nanopore Technology.</title>
        <authorList>
            <person name="Leo P."/>
            <person name="Venkateswaran K."/>
        </authorList>
    </citation>
    <scope>NUCLEOTIDE SEQUENCE</scope>
    <source>
        <strain evidence="1">MNA-CCFEE 5261</strain>
    </source>
</reference>
<evidence type="ECO:0000313" key="2">
    <source>
        <dbReference type="Proteomes" id="UP001241377"/>
    </source>
</evidence>
<proteinExistence type="predicted"/>
<comment type="caution">
    <text evidence="1">The sequence shown here is derived from an EMBL/GenBank/DDBJ whole genome shotgun (WGS) entry which is preliminary data.</text>
</comment>
<accession>A0ACC2VQJ2</accession>
<sequence>MSRKSQESVFASLNDLPQLRPSSTLASAPVLQYTPLDEIKPNVSRLHQKFHSESNKLALVQFRLNQLRNLYFAIKDNVEAICGALEEDFYRSPSETQNLEISSSLNELLHTMSLLHKWITPEKVTHLSLSMKSNPVYLERIPLGVILIMSPFNYPLLLSLSPIAGAIAAGNAVVFKPTELTPRFSALITKLFTQALDPDIFYVVNGAIPESTTTLEQKFDKIMYTGNGTVGTIIAKKAAETLTPVILELGGKSPAFVLPDVSDKDLNTIARRIVWGRFTNGGQTCVAVDYVLVHDSLKSKLVAEMKRVVQESFYAGINENTTSYTHIIHERAYDNLKDILKTTKGDIVVGGQTDDSSRYLSPTIIDNVTWSDSSMKHELFGPILPVLTYRTLDEAIENVTKNHDTPLVLYLFTSGPTSRKGNKNVDKIMRRLRSGATLVNDVIIHVGLVNAPFGGIGTSGYLSYHGFYSFRAFTHERTILEQKLRNERTLSLRYPPFNDKKTKAVGLSMDQYNGNLWFGRVGDVTLSGPSRFFSIWAGISGVAALGSAVVAAL</sequence>
<dbReference type="Proteomes" id="UP001241377">
    <property type="component" value="Unassembled WGS sequence"/>
</dbReference>
<name>A0ACC2VQJ2_9TREE</name>
<evidence type="ECO:0000313" key="1">
    <source>
        <dbReference type="EMBL" id="KAJ9101314.1"/>
    </source>
</evidence>
<dbReference type="EMBL" id="JASBWR010000059">
    <property type="protein sequence ID" value="KAJ9101314.1"/>
    <property type="molecule type" value="Genomic_DNA"/>
</dbReference>
<gene>
    <name evidence="1" type="ORF">QFC19_005284</name>
</gene>
<keyword evidence="2" id="KW-1185">Reference proteome</keyword>